<feature type="compositionally biased region" description="Basic and acidic residues" evidence="2">
    <location>
        <begin position="724"/>
        <end position="733"/>
    </location>
</feature>
<feature type="region of interest" description="Disordered" evidence="2">
    <location>
        <begin position="1"/>
        <end position="71"/>
    </location>
</feature>
<feature type="region of interest" description="Disordered" evidence="2">
    <location>
        <begin position="351"/>
        <end position="381"/>
    </location>
</feature>
<feature type="compositionally biased region" description="Polar residues" evidence="2">
    <location>
        <begin position="367"/>
        <end position="377"/>
    </location>
</feature>
<feature type="compositionally biased region" description="Basic and acidic residues" evidence="2">
    <location>
        <begin position="23"/>
        <end position="46"/>
    </location>
</feature>
<evidence type="ECO:0008006" key="5">
    <source>
        <dbReference type="Google" id="ProtNLM"/>
    </source>
</evidence>
<feature type="coiled-coil region" evidence="1">
    <location>
        <begin position="231"/>
        <end position="272"/>
    </location>
</feature>
<feature type="region of interest" description="Disordered" evidence="2">
    <location>
        <begin position="724"/>
        <end position="750"/>
    </location>
</feature>
<organism evidence="3 4">
    <name type="scientific">Pseudopithomyces chartarum</name>
    <dbReference type="NCBI Taxonomy" id="1892770"/>
    <lineage>
        <taxon>Eukaryota</taxon>
        <taxon>Fungi</taxon>
        <taxon>Dikarya</taxon>
        <taxon>Ascomycota</taxon>
        <taxon>Pezizomycotina</taxon>
        <taxon>Dothideomycetes</taxon>
        <taxon>Pleosporomycetidae</taxon>
        <taxon>Pleosporales</taxon>
        <taxon>Massarineae</taxon>
        <taxon>Didymosphaeriaceae</taxon>
        <taxon>Pseudopithomyces</taxon>
    </lineage>
</organism>
<feature type="region of interest" description="Disordered" evidence="2">
    <location>
        <begin position="451"/>
        <end position="472"/>
    </location>
</feature>
<evidence type="ECO:0000313" key="4">
    <source>
        <dbReference type="Proteomes" id="UP001280581"/>
    </source>
</evidence>
<feature type="compositionally biased region" description="Acidic residues" evidence="2">
    <location>
        <begin position="740"/>
        <end position="750"/>
    </location>
</feature>
<reference evidence="3 4" key="1">
    <citation type="submission" date="2021-02" db="EMBL/GenBank/DDBJ databases">
        <title>Genome assembly of Pseudopithomyces chartarum.</title>
        <authorList>
            <person name="Jauregui R."/>
            <person name="Singh J."/>
            <person name="Voisey C."/>
        </authorList>
    </citation>
    <scope>NUCLEOTIDE SEQUENCE [LARGE SCALE GENOMIC DNA]</scope>
    <source>
        <strain evidence="3 4">AGR01</strain>
    </source>
</reference>
<keyword evidence="1" id="KW-0175">Coiled coil</keyword>
<dbReference type="Proteomes" id="UP001280581">
    <property type="component" value="Unassembled WGS sequence"/>
</dbReference>
<feature type="region of interest" description="Disordered" evidence="2">
    <location>
        <begin position="140"/>
        <end position="162"/>
    </location>
</feature>
<feature type="region of interest" description="Disordered" evidence="2">
    <location>
        <begin position="85"/>
        <end position="109"/>
    </location>
</feature>
<comment type="caution">
    <text evidence="3">The sequence shown here is derived from an EMBL/GenBank/DDBJ whole genome shotgun (WGS) entry which is preliminary data.</text>
</comment>
<feature type="compositionally biased region" description="Basic and acidic residues" evidence="2">
    <location>
        <begin position="85"/>
        <end position="98"/>
    </location>
</feature>
<dbReference type="AlphaFoldDB" id="A0AAN6M2V4"/>
<accession>A0AAN6M2V4</accession>
<proteinExistence type="predicted"/>
<dbReference type="EMBL" id="WVTA01000003">
    <property type="protein sequence ID" value="KAK3214788.1"/>
    <property type="molecule type" value="Genomic_DNA"/>
</dbReference>
<gene>
    <name evidence="3" type="ORF">GRF29_19g1250829</name>
</gene>
<name>A0AAN6M2V4_9PLEO</name>
<evidence type="ECO:0000256" key="1">
    <source>
        <dbReference type="SAM" id="Coils"/>
    </source>
</evidence>
<feature type="compositionally biased region" description="Low complexity" evidence="2">
    <location>
        <begin position="353"/>
        <end position="366"/>
    </location>
</feature>
<evidence type="ECO:0000313" key="3">
    <source>
        <dbReference type="EMBL" id="KAK3214788.1"/>
    </source>
</evidence>
<keyword evidence="4" id="KW-1185">Reference proteome</keyword>
<evidence type="ECO:0000256" key="2">
    <source>
        <dbReference type="SAM" id="MobiDB-lite"/>
    </source>
</evidence>
<sequence>MSGLATASARHSATPANAKKRRHEPEDEVLRRVRTEFRTDSEDNRATQRATRSHLEPFASPISRSRAGPTRNLFVESAMMVEQESRIAAENKASDKTDAPLPEESAEQVTNEVDLRMAEETQKLCQDLINQVTELRTQMKARSEEQAKDANATSDLRSKVEEKDKKLAETEIQLAESKEKARSLEVALQETNTSWSNKMAEKTTEISTLKSAVDQEHKNAKAACVKISQQKDRALVERDQSTQEKEEALREMRLAVQQKEEAIQMAEQATEANNVLRSAAVTFLIHLLRKEYPNITGFELLTIENLSPKLLPAFEATTKFEKSLSWLGESIFTFYSQNADELESLKSTCPTESLSSSQVSSASTISEGTAETPSTAPSVEDMMVVEPVHQPQATEDYADMEEVQYAHQPQPANATEPTGISEPENLPHVADEEEHLPLPAVVPTEAVSDWMSAEPQGSANNTERPRPRRPMHEIPCRNGSTCRYLLNGNCRYAHSVADHRDAFLDQMASKLPVGPAPSDSQPASQTLCAAGERCKKPMGTCPYAHPGRPEQTTSRPAAPRPTVHVGPLCKDGLTVSGCQNGSCTDLHPGDSGYPLPQATIDLMQTITPRHGSGTSLGEAYSNFIDDLITAAEQSELHGPNRMIYTEAMYSHVFGLEMAIEGMSRENLGTVSSGDEYFESLAMRLANWSDPAAMAEGRAEDLNFSLSAEARATVYGLAELDELVSQKREQRRPVEPVPDLPDYEEDEYEDD</sequence>
<protein>
    <recommendedName>
        <fullName evidence="5">C3H1-type domain-containing protein</fullName>
    </recommendedName>
</protein>